<accession>A0ABU6QSJ0</accession>
<name>A0ABU6QSJ0_9FABA</name>
<reference evidence="1 2" key="1">
    <citation type="journal article" date="2023" name="Plants (Basel)">
        <title>Bridging the Gap: Combining Genomics and Transcriptomics Approaches to Understand Stylosanthes scabra, an Orphan Legume from the Brazilian Caatinga.</title>
        <authorList>
            <person name="Ferreira-Neto J.R.C."/>
            <person name="da Silva M.D."/>
            <person name="Binneck E."/>
            <person name="de Melo N.F."/>
            <person name="da Silva R.H."/>
            <person name="de Melo A.L.T.M."/>
            <person name="Pandolfi V."/>
            <person name="Bustamante F.O."/>
            <person name="Brasileiro-Vidal A.C."/>
            <person name="Benko-Iseppon A.M."/>
        </authorList>
    </citation>
    <scope>NUCLEOTIDE SEQUENCE [LARGE SCALE GENOMIC DNA]</scope>
    <source>
        <tissue evidence="1">Leaves</tissue>
    </source>
</reference>
<dbReference type="EMBL" id="JASCZI010001273">
    <property type="protein sequence ID" value="MED6114659.1"/>
    <property type="molecule type" value="Genomic_DNA"/>
</dbReference>
<keyword evidence="2" id="KW-1185">Reference proteome</keyword>
<proteinExistence type="predicted"/>
<organism evidence="1 2">
    <name type="scientific">Stylosanthes scabra</name>
    <dbReference type="NCBI Taxonomy" id="79078"/>
    <lineage>
        <taxon>Eukaryota</taxon>
        <taxon>Viridiplantae</taxon>
        <taxon>Streptophyta</taxon>
        <taxon>Embryophyta</taxon>
        <taxon>Tracheophyta</taxon>
        <taxon>Spermatophyta</taxon>
        <taxon>Magnoliopsida</taxon>
        <taxon>eudicotyledons</taxon>
        <taxon>Gunneridae</taxon>
        <taxon>Pentapetalae</taxon>
        <taxon>rosids</taxon>
        <taxon>fabids</taxon>
        <taxon>Fabales</taxon>
        <taxon>Fabaceae</taxon>
        <taxon>Papilionoideae</taxon>
        <taxon>50 kb inversion clade</taxon>
        <taxon>dalbergioids sensu lato</taxon>
        <taxon>Dalbergieae</taxon>
        <taxon>Pterocarpus clade</taxon>
        <taxon>Stylosanthes</taxon>
    </lineage>
</organism>
<evidence type="ECO:0000313" key="2">
    <source>
        <dbReference type="Proteomes" id="UP001341840"/>
    </source>
</evidence>
<gene>
    <name evidence="1" type="ORF">PIB30_082560</name>
</gene>
<sequence>MSQLSNQHSPFHLHLPPGASTFSPSCAASPPLLPLPTSTSTNGVSNGQKVLRYPLLIARVFVVVAGPLCRVNVVLYVYFLACSSSWPWLHCLRSLRNQQEQHYAVNDEVKSCLMNASVCHNLALHGGSSNHNGLLPTS</sequence>
<evidence type="ECO:0000313" key="1">
    <source>
        <dbReference type="EMBL" id="MED6114659.1"/>
    </source>
</evidence>
<comment type="caution">
    <text evidence="1">The sequence shown here is derived from an EMBL/GenBank/DDBJ whole genome shotgun (WGS) entry which is preliminary data.</text>
</comment>
<protein>
    <submittedName>
        <fullName evidence="1">Uncharacterized protein</fullName>
    </submittedName>
</protein>
<dbReference type="Proteomes" id="UP001341840">
    <property type="component" value="Unassembled WGS sequence"/>
</dbReference>
<feature type="non-terminal residue" evidence="1">
    <location>
        <position position="138"/>
    </location>
</feature>